<evidence type="ECO:0000313" key="2">
    <source>
        <dbReference type="EMBL" id="SEO57254.1"/>
    </source>
</evidence>
<keyword evidence="1" id="KW-1133">Transmembrane helix</keyword>
<proteinExistence type="predicted"/>
<protein>
    <submittedName>
        <fullName evidence="2">Uncharacterized protein</fullName>
    </submittedName>
</protein>
<reference evidence="3" key="1">
    <citation type="submission" date="2016-10" db="EMBL/GenBank/DDBJ databases">
        <authorList>
            <person name="Varghese N."/>
            <person name="Submissions S."/>
        </authorList>
    </citation>
    <scope>NUCLEOTIDE SEQUENCE [LARGE SCALE GENOMIC DNA]</scope>
    <source>
        <strain evidence="3">Gh-48</strain>
    </source>
</reference>
<dbReference type="AlphaFoldDB" id="A0A1H8QTR3"/>
<keyword evidence="1" id="KW-0472">Membrane</keyword>
<dbReference type="Proteomes" id="UP000198942">
    <property type="component" value="Unassembled WGS sequence"/>
</dbReference>
<evidence type="ECO:0000256" key="1">
    <source>
        <dbReference type="SAM" id="Phobius"/>
    </source>
</evidence>
<feature type="transmembrane region" description="Helical" evidence="1">
    <location>
        <begin position="7"/>
        <end position="24"/>
    </location>
</feature>
<sequence length="55" mass="6029">MRLIQIGGLAMFIIGVFLITMYTGNRHIHAVTTNKVFPAAGTAMIIGAIVIMRRK</sequence>
<gene>
    <name evidence="2" type="ORF">SAMN05192574_109133</name>
</gene>
<accession>A0A1H8QTR3</accession>
<name>A0A1H8QTR3_9SPHI</name>
<organism evidence="2 3">
    <name type="scientific">Mucilaginibacter gossypiicola</name>
    <dbReference type="NCBI Taxonomy" id="551995"/>
    <lineage>
        <taxon>Bacteria</taxon>
        <taxon>Pseudomonadati</taxon>
        <taxon>Bacteroidota</taxon>
        <taxon>Sphingobacteriia</taxon>
        <taxon>Sphingobacteriales</taxon>
        <taxon>Sphingobacteriaceae</taxon>
        <taxon>Mucilaginibacter</taxon>
    </lineage>
</organism>
<feature type="transmembrane region" description="Helical" evidence="1">
    <location>
        <begin position="36"/>
        <end position="52"/>
    </location>
</feature>
<dbReference type="EMBL" id="FOCL01000009">
    <property type="protein sequence ID" value="SEO57254.1"/>
    <property type="molecule type" value="Genomic_DNA"/>
</dbReference>
<keyword evidence="1" id="KW-0812">Transmembrane</keyword>
<keyword evidence="3" id="KW-1185">Reference proteome</keyword>
<evidence type="ECO:0000313" key="3">
    <source>
        <dbReference type="Proteomes" id="UP000198942"/>
    </source>
</evidence>